<dbReference type="OMA" id="YHPECRE"/>
<dbReference type="eggNOG" id="ENOG502T5NB">
    <property type="taxonomic scope" value="Eukaryota"/>
</dbReference>
<evidence type="ECO:0008006" key="4">
    <source>
        <dbReference type="Google" id="ProtNLM"/>
    </source>
</evidence>
<dbReference type="Proteomes" id="UP000027238">
    <property type="component" value="Unassembled WGS sequence"/>
</dbReference>
<gene>
    <name evidence="2" type="ORF">CSUB01_09233</name>
</gene>
<comment type="caution">
    <text evidence="2">The sequence shown here is derived from an EMBL/GenBank/DDBJ whole genome shotgun (WGS) entry which is preliminary data.</text>
</comment>
<feature type="chain" id="PRO_5001630637" description="Integral membrane protein" evidence="1">
    <location>
        <begin position="22"/>
        <end position="87"/>
    </location>
</feature>
<organism evidence="2 3">
    <name type="scientific">Colletotrichum sublineola</name>
    <name type="common">Sorghum anthracnose fungus</name>
    <dbReference type="NCBI Taxonomy" id="1173701"/>
    <lineage>
        <taxon>Eukaryota</taxon>
        <taxon>Fungi</taxon>
        <taxon>Dikarya</taxon>
        <taxon>Ascomycota</taxon>
        <taxon>Pezizomycotina</taxon>
        <taxon>Sordariomycetes</taxon>
        <taxon>Hypocreomycetidae</taxon>
        <taxon>Glomerellales</taxon>
        <taxon>Glomerellaceae</taxon>
        <taxon>Colletotrichum</taxon>
        <taxon>Colletotrichum graminicola species complex</taxon>
    </lineage>
</organism>
<dbReference type="OrthoDB" id="4789721at2759"/>
<evidence type="ECO:0000313" key="2">
    <source>
        <dbReference type="EMBL" id="KDN71182.1"/>
    </source>
</evidence>
<keyword evidence="3" id="KW-1185">Reference proteome</keyword>
<name>A0A066XQS2_COLSU</name>
<evidence type="ECO:0000256" key="1">
    <source>
        <dbReference type="SAM" id="SignalP"/>
    </source>
</evidence>
<sequence>MRFTGLASLLLVAIMATAGMAGKPDKVPNGCWDTCTKECLSWIIPFFIMFPKFIDCRKACILGMYHPECREMLGKDQKSPPTRRSAA</sequence>
<reference evidence="3" key="1">
    <citation type="journal article" date="2014" name="Genome Announc.">
        <title>Draft genome sequence of Colletotrichum sublineola, a destructive pathogen of cultivated sorghum.</title>
        <authorList>
            <person name="Baroncelli R."/>
            <person name="Sanz-Martin J.M."/>
            <person name="Rech G.E."/>
            <person name="Sukno S.A."/>
            <person name="Thon M.R."/>
        </authorList>
    </citation>
    <scope>NUCLEOTIDE SEQUENCE [LARGE SCALE GENOMIC DNA]</scope>
    <source>
        <strain evidence="3">TX430BB</strain>
    </source>
</reference>
<dbReference type="HOGENOM" id="CLU_2589607_0_0_1"/>
<keyword evidence="1" id="KW-0732">Signal</keyword>
<accession>A0A066XQS2</accession>
<dbReference type="AlphaFoldDB" id="A0A066XQS2"/>
<protein>
    <recommendedName>
        <fullName evidence="4">Integral membrane protein</fullName>
    </recommendedName>
</protein>
<proteinExistence type="predicted"/>
<feature type="signal peptide" evidence="1">
    <location>
        <begin position="1"/>
        <end position="21"/>
    </location>
</feature>
<evidence type="ECO:0000313" key="3">
    <source>
        <dbReference type="Proteomes" id="UP000027238"/>
    </source>
</evidence>
<dbReference type="EMBL" id="JMSE01000238">
    <property type="protein sequence ID" value="KDN71182.1"/>
    <property type="molecule type" value="Genomic_DNA"/>
</dbReference>